<dbReference type="PANTHER" id="PTHR47691">
    <property type="entry name" value="REGULATOR-RELATED"/>
    <property type="match status" value="1"/>
</dbReference>
<dbReference type="SUPFAM" id="SSF52540">
    <property type="entry name" value="P-loop containing nucleoside triphosphate hydrolases"/>
    <property type="match status" value="1"/>
</dbReference>
<evidence type="ECO:0000313" key="4">
    <source>
        <dbReference type="Proteomes" id="UP000591272"/>
    </source>
</evidence>
<dbReference type="SUPFAM" id="SSF48452">
    <property type="entry name" value="TPR-like"/>
    <property type="match status" value="2"/>
</dbReference>
<keyword evidence="4" id="KW-1185">Reference proteome</keyword>
<dbReference type="InterPro" id="IPR002182">
    <property type="entry name" value="NB-ARC"/>
</dbReference>
<dbReference type="RefSeq" id="WP_179835708.1">
    <property type="nucleotide sequence ID" value="NZ_BMRD01000031.1"/>
</dbReference>
<feature type="repeat" description="TPR" evidence="1">
    <location>
        <begin position="666"/>
        <end position="699"/>
    </location>
</feature>
<dbReference type="Pfam" id="PF13424">
    <property type="entry name" value="TPR_12"/>
    <property type="match status" value="1"/>
</dbReference>
<dbReference type="PROSITE" id="PS50005">
    <property type="entry name" value="TPR"/>
    <property type="match status" value="1"/>
</dbReference>
<dbReference type="GO" id="GO:0043531">
    <property type="term" value="F:ADP binding"/>
    <property type="evidence" value="ECO:0007669"/>
    <property type="project" value="InterPro"/>
</dbReference>
<feature type="domain" description="HTH cro/C1-type" evidence="2">
    <location>
        <begin position="27"/>
        <end position="69"/>
    </location>
</feature>
<dbReference type="AlphaFoldDB" id="A0A7Y9KEV4"/>
<dbReference type="Pfam" id="PF00931">
    <property type="entry name" value="NB-ARC"/>
    <property type="match status" value="1"/>
</dbReference>
<dbReference type="PANTHER" id="PTHR47691:SF3">
    <property type="entry name" value="HTH-TYPE TRANSCRIPTIONAL REGULATOR RV0890C-RELATED"/>
    <property type="match status" value="1"/>
</dbReference>
<dbReference type="InterPro" id="IPR027417">
    <property type="entry name" value="P-loop_NTPase"/>
</dbReference>
<accession>A0A7Y9KEV4</accession>
<evidence type="ECO:0000256" key="1">
    <source>
        <dbReference type="PROSITE-ProRule" id="PRU00339"/>
    </source>
</evidence>
<evidence type="ECO:0000259" key="2">
    <source>
        <dbReference type="PROSITE" id="PS50943"/>
    </source>
</evidence>
<dbReference type="SUPFAM" id="SSF47413">
    <property type="entry name" value="lambda repressor-like DNA-binding domains"/>
    <property type="match status" value="1"/>
</dbReference>
<dbReference type="PRINTS" id="PR00364">
    <property type="entry name" value="DISEASERSIST"/>
</dbReference>
<sequence length="752" mass="82203">MRRDLVKQLALLLIDWEHRQGRAVDRADLARRINVSRSSLYAYLNGTTLPSTAVFDQLLTALGADAERQRRLSTLRDDIEAAPQRGARGAVPPAPRQLPCVTERFAGRGAELDRLAHLLDKPGGVATVIVAIDGAPGVGKTTLALWWAHQLKERYPDGQLHVDLHGFEQDGPLDPGEALHRFLHALGAAPEAIPDDLDGKSALYRTLLADRKMLVVLDDARSSDQVRPLLPGAGHCLVIVTSRDRLDGLVVREGAHRVTLPVLPRREARDLLRSWLGAERVAAEESAADELIGLCAGLPLALSMVAARAADRPDWRLSALASRLREAPDRLGALGEGSADLDPRSVFRASYTLLPERAARLFRLIGGAYPDIDAYACRALLDADAPPTAELDALTRANLLTEQVIGRFSAHDLLREFARDLARRGAPEEGRSAIGRVLDYYLGTAIRAARAIEPCREADLPPAGPGRPGPLLRDRPEAMAWFAAEMPVLQAAMKHAAAAGFDQHVWRLAWAATVFLRRSGRRTERVALHRIGLDAARRAGDRAVQATSMRLLGDGLNRLGRQGDALPLLRMALAECESIGDARGVFQTHLSLTRLYDSLGSNAEALAHAERALSASTAVGDPLARADGMIHVTKQRERLRSYDEALPLGRRALGLYRRIGYTEGEAEALRSLGRIEQRLGRLEQAIVRFEQSLELDRLLGDRFWTAHVLRDLAAAQRKAGNPGRARTCRAESLAMFEAMNYPVTDLKGAEAH</sequence>
<dbReference type="Gene3D" id="1.25.40.10">
    <property type="entry name" value="Tetratricopeptide repeat domain"/>
    <property type="match status" value="1"/>
</dbReference>
<comment type="caution">
    <text evidence="3">The sequence shown here is derived from an EMBL/GenBank/DDBJ whole genome shotgun (WGS) entry which is preliminary data.</text>
</comment>
<proteinExistence type="predicted"/>
<protein>
    <submittedName>
        <fullName evidence="3">Tetratricopeptide (TPR) repeat protein/transcriptional regulator with XRE-family HTH domain</fullName>
    </submittedName>
</protein>
<organism evidence="3 4">
    <name type="scientific">Actinomadura citrea</name>
    <dbReference type="NCBI Taxonomy" id="46158"/>
    <lineage>
        <taxon>Bacteria</taxon>
        <taxon>Bacillati</taxon>
        <taxon>Actinomycetota</taxon>
        <taxon>Actinomycetes</taxon>
        <taxon>Streptosporangiales</taxon>
        <taxon>Thermomonosporaceae</taxon>
        <taxon>Actinomadura</taxon>
    </lineage>
</organism>
<keyword evidence="1" id="KW-0802">TPR repeat</keyword>
<dbReference type="SMART" id="SM00530">
    <property type="entry name" value="HTH_XRE"/>
    <property type="match status" value="1"/>
</dbReference>
<dbReference type="InterPro" id="IPR019734">
    <property type="entry name" value="TPR_rpt"/>
</dbReference>
<dbReference type="InterPro" id="IPR011990">
    <property type="entry name" value="TPR-like_helical_dom_sf"/>
</dbReference>
<dbReference type="InterPro" id="IPR010982">
    <property type="entry name" value="Lambda_DNA-bd_dom_sf"/>
</dbReference>
<dbReference type="Proteomes" id="UP000591272">
    <property type="component" value="Unassembled WGS sequence"/>
</dbReference>
<dbReference type="InterPro" id="IPR001387">
    <property type="entry name" value="Cro/C1-type_HTH"/>
</dbReference>
<dbReference type="CDD" id="cd00093">
    <property type="entry name" value="HTH_XRE"/>
    <property type="match status" value="1"/>
</dbReference>
<name>A0A7Y9KEV4_9ACTN</name>
<dbReference type="EMBL" id="JACCBT010000001">
    <property type="protein sequence ID" value="NYE14920.1"/>
    <property type="molecule type" value="Genomic_DNA"/>
</dbReference>
<dbReference type="GO" id="GO:0003677">
    <property type="term" value="F:DNA binding"/>
    <property type="evidence" value="ECO:0007669"/>
    <property type="project" value="InterPro"/>
</dbReference>
<dbReference type="Pfam" id="PF13560">
    <property type="entry name" value="HTH_31"/>
    <property type="match status" value="1"/>
</dbReference>
<gene>
    <name evidence="3" type="ORF">BJ999_005216</name>
</gene>
<evidence type="ECO:0000313" key="3">
    <source>
        <dbReference type="EMBL" id="NYE14920.1"/>
    </source>
</evidence>
<dbReference type="SMART" id="SM00028">
    <property type="entry name" value="TPR"/>
    <property type="match status" value="4"/>
</dbReference>
<dbReference type="Gene3D" id="3.40.50.300">
    <property type="entry name" value="P-loop containing nucleotide triphosphate hydrolases"/>
    <property type="match status" value="1"/>
</dbReference>
<reference evidence="3 4" key="1">
    <citation type="submission" date="2020-07" db="EMBL/GenBank/DDBJ databases">
        <title>Sequencing the genomes of 1000 actinobacteria strains.</title>
        <authorList>
            <person name="Klenk H.-P."/>
        </authorList>
    </citation>
    <scope>NUCLEOTIDE SEQUENCE [LARGE SCALE GENOMIC DNA]</scope>
    <source>
        <strain evidence="3 4">DSM 43461</strain>
    </source>
</reference>
<dbReference type="PROSITE" id="PS50943">
    <property type="entry name" value="HTH_CROC1"/>
    <property type="match status" value="1"/>
</dbReference>